<organism evidence="1 2">
    <name type="scientific">Spodoptera littoralis</name>
    <name type="common">Egyptian cotton leafworm</name>
    <dbReference type="NCBI Taxonomy" id="7109"/>
    <lineage>
        <taxon>Eukaryota</taxon>
        <taxon>Metazoa</taxon>
        <taxon>Ecdysozoa</taxon>
        <taxon>Arthropoda</taxon>
        <taxon>Hexapoda</taxon>
        <taxon>Insecta</taxon>
        <taxon>Pterygota</taxon>
        <taxon>Neoptera</taxon>
        <taxon>Endopterygota</taxon>
        <taxon>Lepidoptera</taxon>
        <taxon>Glossata</taxon>
        <taxon>Ditrysia</taxon>
        <taxon>Noctuoidea</taxon>
        <taxon>Noctuidae</taxon>
        <taxon>Amphipyrinae</taxon>
        <taxon>Spodoptera</taxon>
    </lineage>
</organism>
<keyword evidence="2" id="KW-1185">Reference proteome</keyword>
<sequence>MRPVPYSVKSRLCVVDSWQGHATGERTMRAMLSALIVKIAPAPLLMSPTSPRCETCGFQNTRAIIEHSYLLMKCRCASVSLYCFVINIGSDKRKSALSYFDFLTYSQTNDL</sequence>
<evidence type="ECO:0000313" key="2">
    <source>
        <dbReference type="Proteomes" id="UP001153321"/>
    </source>
</evidence>
<gene>
    <name evidence="1" type="ORF">SPLIT_LOCUS6678</name>
</gene>
<protein>
    <submittedName>
        <fullName evidence="1">Uncharacterized protein</fullName>
    </submittedName>
</protein>
<reference evidence="1" key="1">
    <citation type="submission" date="2022-02" db="EMBL/GenBank/DDBJ databases">
        <authorList>
            <person name="King R."/>
        </authorList>
    </citation>
    <scope>NUCLEOTIDE SEQUENCE</scope>
</reference>
<dbReference type="AlphaFoldDB" id="A0A9P0N1P1"/>
<dbReference type="Proteomes" id="UP001153321">
    <property type="component" value="Chromosome 22"/>
</dbReference>
<evidence type="ECO:0000313" key="1">
    <source>
        <dbReference type="EMBL" id="CAH1641322.1"/>
    </source>
</evidence>
<proteinExistence type="predicted"/>
<name>A0A9P0N1P1_SPOLI</name>
<dbReference type="EMBL" id="LR824553">
    <property type="protein sequence ID" value="CAH1641322.1"/>
    <property type="molecule type" value="Genomic_DNA"/>
</dbReference>
<accession>A0A9P0N1P1</accession>